<dbReference type="SUPFAM" id="SSF143120">
    <property type="entry name" value="YefM-like"/>
    <property type="match status" value="1"/>
</dbReference>
<dbReference type="RefSeq" id="WP_009207712.1">
    <property type="nucleotide sequence ID" value="NC_022357.1"/>
</dbReference>
<evidence type="ECO:0000313" key="3">
    <source>
        <dbReference type="EMBL" id="BAN36329.1"/>
    </source>
</evidence>
<proteinExistence type="inferred from homology"/>
<dbReference type="Proteomes" id="UP000015559">
    <property type="component" value="Chromosome"/>
</dbReference>
<reference evidence="3 4" key="1">
    <citation type="journal article" date="2012" name="Appl. Environ. Microbiol.">
        <title>Draft genome sequence of a psychrotolerant sulfur-oxidizing bacterium, Sulfuricella denitrificans skB26, and proteomic insights into cold adaptation.</title>
        <authorList>
            <person name="Watanabe T."/>
            <person name="Kojima H."/>
            <person name="Fukui M."/>
        </authorList>
    </citation>
    <scope>NUCLEOTIDE SEQUENCE [LARGE SCALE GENOMIC DNA]</scope>
    <source>
        <strain evidence="4">skB26</strain>
    </source>
</reference>
<dbReference type="PANTHER" id="PTHR33713">
    <property type="entry name" value="ANTITOXIN YAFN-RELATED"/>
    <property type="match status" value="1"/>
</dbReference>
<dbReference type="EMBL" id="AP013066">
    <property type="protein sequence ID" value="BAN36329.1"/>
    <property type="molecule type" value="Genomic_DNA"/>
</dbReference>
<accession>S6ANB2</accession>
<dbReference type="Gene3D" id="3.40.1620.10">
    <property type="entry name" value="YefM-like domain"/>
    <property type="match status" value="1"/>
</dbReference>
<dbReference type="NCBIfam" id="TIGR01552">
    <property type="entry name" value="phd_fam"/>
    <property type="match status" value="1"/>
</dbReference>
<dbReference type="AlphaFoldDB" id="S6ANB2"/>
<dbReference type="InterPro" id="IPR006442">
    <property type="entry name" value="Antitoxin_Phd/YefM"/>
</dbReference>
<dbReference type="OrthoDB" id="9802003at2"/>
<dbReference type="STRING" id="1163617.SCD_n02527"/>
<evidence type="ECO:0000313" key="4">
    <source>
        <dbReference type="Proteomes" id="UP000015559"/>
    </source>
</evidence>
<protein>
    <recommendedName>
        <fullName evidence="2">Antitoxin</fullName>
    </recommendedName>
</protein>
<comment type="similarity">
    <text evidence="1 2">Belongs to the phD/YefM antitoxin family.</text>
</comment>
<dbReference type="eggNOG" id="COG2161">
    <property type="taxonomic scope" value="Bacteria"/>
</dbReference>
<dbReference type="KEGG" id="sdr:SCD_n02527"/>
<gene>
    <name evidence="3" type="ORF">SCD_n02527</name>
</gene>
<dbReference type="Gene3D" id="6.10.250.330">
    <property type="match status" value="1"/>
</dbReference>
<dbReference type="HOGENOM" id="CLU_155837_1_0_4"/>
<dbReference type="Pfam" id="PF02604">
    <property type="entry name" value="PhdYeFM_antitox"/>
    <property type="match status" value="1"/>
</dbReference>
<dbReference type="InterPro" id="IPR051405">
    <property type="entry name" value="phD/YefM_antitoxin"/>
</dbReference>
<keyword evidence="4" id="KW-1185">Reference proteome</keyword>
<sequence length="86" mass="9748">MEALSYSELRSNLKKVMDRVCDTHEPVIVVRRNGEKTVMLSYADYSAIEETSYLMRSPKMAARLRESLESLHNGGGEERPLTDVGE</sequence>
<evidence type="ECO:0000256" key="1">
    <source>
        <dbReference type="ARBA" id="ARBA00009981"/>
    </source>
</evidence>
<dbReference type="PANTHER" id="PTHR33713:SF6">
    <property type="entry name" value="ANTITOXIN YEFM"/>
    <property type="match status" value="1"/>
</dbReference>
<dbReference type="InterPro" id="IPR036165">
    <property type="entry name" value="YefM-like_sf"/>
</dbReference>
<comment type="function">
    <text evidence="2">Antitoxin component of a type II toxin-antitoxin (TA) system.</text>
</comment>
<evidence type="ECO:0000256" key="2">
    <source>
        <dbReference type="RuleBase" id="RU362080"/>
    </source>
</evidence>
<name>S6ANB2_SULDS</name>
<organism evidence="3 4">
    <name type="scientific">Sulfuricella denitrificans (strain DSM 22764 / NBRC 105220 / skB26)</name>
    <dbReference type="NCBI Taxonomy" id="1163617"/>
    <lineage>
        <taxon>Bacteria</taxon>
        <taxon>Pseudomonadati</taxon>
        <taxon>Pseudomonadota</taxon>
        <taxon>Betaproteobacteria</taxon>
        <taxon>Nitrosomonadales</taxon>
        <taxon>Sulfuricellaceae</taxon>
        <taxon>Sulfuricella</taxon>
    </lineage>
</organism>